<gene>
    <name evidence="1" type="ORF">JF887_10700</name>
</gene>
<proteinExistence type="predicted"/>
<dbReference type="EMBL" id="JAEKNN010000053">
    <property type="protein sequence ID" value="MBJ7609879.1"/>
    <property type="molecule type" value="Genomic_DNA"/>
</dbReference>
<organism evidence="1 2">
    <name type="scientific">Candidatus Amunia macphersoniae</name>
    <dbReference type="NCBI Taxonomy" id="3127014"/>
    <lineage>
        <taxon>Bacteria</taxon>
        <taxon>Bacillati</taxon>
        <taxon>Candidatus Dormiibacterota</taxon>
        <taxon>Candidatus Dormibacteria</taxon>
        <taxon>Candidatus Aeolococcales</taxon>
        <taxon>Candidatus Aeolococcaceae</taxon>
        <taxon>Candidatus Amunia</taxon>
    </lineage>
</organism>
<dbReference type="Proteomes" id="UP000614410">
    <property type="component" value="Unassembled WGS sequence"/>
</dbReference>
<name>A0A934NJR1_9BACT</name>
<sequence length="57" mass="6205">MCMNCGCGEPDERHKDGDITYADLQRAASNSDIDPEKAADNIHAAARKIRDEGGSQR</sequence>
<comment type="caution">
    <text evidence="1">The sequence shown here is derived from an EMBL/GenBank/DDBJ whole genome shotgun (WGS) entry which is preliminary data.</text>
</comment>
<dbReference type="AlphaFoldDB" id="A0A934NJR1"/>
<evidence type="ECO:0000313" key="1">
    <source>
        <dbReference type="EMBL" id="MBJ7609879.1"/>
    </source>
</evidence>
<accession>A0A934NJR1</accession>
<protein>
    <submittedName>
        <fullName evidence="1">Uncharacterized protein</fullName>
    </submittedName>
</protein>
<evidence type="ECO:0000313" key="2">
    <source>
        <dbReference type="Proteomes" id="UP000614410"/>
    </source>
</evidence>
<reference evidence="1 2" key="1">
    <citation type="submission" date="2020-10" db="EMBL/GenBank/DDBJ databases">
        <title>Ca. Dormibacterota MAGs.</title>
        <authorList>
            <person name="Montgomery K."/>
        </authorList>
    </citation>
    <scope>NUCLEOTIDE SEQUENCE [LARGE SCALE GENOMIC DNA]</scope>
    <source>
        <strain evidence="1">Mitchell_Peninsula_5</strain>
    </source>
</reference>